<dbReference type="VEuPathDB" id="CryptoDB:CPATCC_0024910"/>
<protein>
    <recommendedName>
        <fullName evidence="4">Chorein N-terminal domain-containing protein</fullName>
    </recommendedName>
</protein>
<feature type="region of interest" description="Disordered" evidence="3">
    <location>
        <begin position="296"/>
        <end position="330"/>
    </location>
</feature>
<evidence type="ECO:0000256" key="1">
    <source>
        <dbReference type="ARBA" id="ARBA00006545"/>
    </source>
</evidence>
<feature type="compositionally biased region" description="Low complexity" evidence="3">
    <location>
        <begin position="131"/>
        <end position="144"/>
    </location>
</feature>
<dbReference type="InterPro" id="IPR026854">
    <property type="entry name" value="VPS13_N"/>
</dbReference>
<evidence type="ECO:0000256" key="3">
    <source>
        <dbReference type="SAM" id="MobiDB-lite"/>
    </source>
</evidence>
<comment type="similarity">
    <text evidence="1">Belongs to the VPS13 family.</text>
</comment>
<dbReference type="GO" id="GO:0006623">
    <property type="term" value="P:protein targeting to vacuole"/>
    <property type="evidence" value="ECO:0007669"/>
    <property type="project" value="TreeGrafter"/>
</dbReference>
<evidence type="ECO:0000259" key="4">
    <source>
        <dbReference type="Pfam" id="PF12624"/>
    </source>
</evidence>
<gene>
    <name evidence="5" type="ORF">CPATCC_002335</name>
</gene>
<feature type="compositionally biased region" description="Low complexity" evidence="3">
    <location>
        <begin position="319"/>
        <end position="328"/>
    </location>
</feature>
<dbReference type="PANTHER" id="PTHR16166:SF93">
    <property type="entry name" value="INTERMEMBRANE LIPID TRANSFER PROTEIN VPS13"/>
    <property type="match status" value="1"/>
</dbReference>
<dbReference type="InterPro" id="IPR026847">
    <property type="entry name" value="VPS13"/>
</dbReference>
<sequence>MLETILQRLLGRYLEPYVYNLSRENLRLGVLSGNLVLENLKLKENLGDILHLPLSIVSGQIGHVSITIPWTSLGYKPLVIKLKELHVVVRPKDYGNVDEDTLRKELREAKEKLIEFKEKRLNERFLNGELSNSSNNPNEVPESVGHLSKDERKDLNGVKDSKSIGGSDDANNSANGTNLLWRIIKKIVANVQLEIQDIHICMVGFQSSDDKLVVNHSRNTRSDIIMGAMIKSGFVVTTDSLGNRDTSSLNSESQKLDDPNALYKTIEINEVGIYIGQYFPNTFNFNSIDEGRLKDFNSESSIGNHHRNHNHRNSHPHNHQSPSNSPNRIKNDKASYEMVNIVNVRNKLLETSDEKSMNDKKTVQALESKYLLIYDENDPHKSLGAWRLE</sequence>
<feature type="domain" description="Chorein N-terminal" evidence="4">
    <location>
        <begin position="1"/>
        <end position="290"/>
    </location>
</feature>
<feature type="compositionally biased region" description="Basic and acidic residues" evidence="3">
    <location>
        <begin position="147"/>
        <end position="162"/>
    </location>
</feature>
<dbReference type="GO" id="GO:0045053">
    <property type="term" value="P:protein retention in Golgi apparatus"/>
    <property type="evidence" value="ECO:0007669"/>
    <property type="project" value="TreeGrafter"/>
</dbReference>
<evidence type="ECO:0000313" key="5">
    <source>
        <dbReference type="EMBL" id="QOY41742.1"/>
    </source>
</evidence>
<proteinExistence type="inferred from homology"/>
<dbReference type="Pfam" id="PF12624">
    <property type="entry name" value="VPS13_N"/>
    <property type="match status" value="1"/>
</dbReference>
<name>A0A7S7RFW6_CRYPV</name>
<reference evidence="5 6" key="1">
    <citation type="submission" date="2019-09" db="EMBL/GenBank/DDBJ databases">
        <title>Consistent, comparative and evidence-based genome assembly and annotation for Cryptosporidium parvum, C. hominis and C. tyzzeri.</title>
        <authorList>
            <person name="Baptista R.P."/>
            <person name="Li Y."/>
            <person name="Sateriale A."/>
            <person name="Ansell B."/>
            <person name="Jex A."/>
            <person name="Sanders M."/>
            <person name="Brooks K."/>
            <person name="Tracey A."/>
            <person name="Berriman M."/>
            <person name="Striepen B."/>
            <person name="Cotton J.A."/>
            <person name="Kissinger J.C."/>
        </authorList>
    </citation>
    <scope>NUCLEOTIDE SEQUENCE [LARGE SCALE GENOMIC DNA]</scope>
    <source>
        <strain evidence="5 6">IOWA-ATCC</strain>
    </source>
</reference>
<feature type="region of interest" description="Disordered" evidence="3">
    <location>
        <begin position="127"/>
        <end position="169"/>
    </location>
</feature>
<dbReference type="EMBL" id="CP044418">
    <property type="protein sequence ID" value="QOY41742.1"/>
    <property type="molecule type" value="Genomic_DNA"/>
</dbReference>
<keyword evidence="2" id="KW-0813">Transport</keyword>
<dbReference type="Proteomes" id="UP000593906">
    <property type="component" value="Chromosome 5"/>
</dbReference>
<accession>A0A7S7RFW6</accession>
<dbReference type="AlphaFoldDB" id="A0A7S7RFW6"/>
<evidence type="ECO:0000313" key="6">
    <source>
        <dbReference type="Proteomes" id="UP000593906"/>
    </source>
</evidence>
<dbReference type="PANTHER" id="PTHR16166">
    <property type="entry name" value="VACUOLAR PROTEIN SORTING-ASSOCIATED PROTEIN VPS13"/>
    <property type="match status" value="1"/>
</dbReference>
<organism evidence="5 6">
    <name type="scientific">Cryptosporidium parvum</name>
    <dbReference type="NCBI Taxonomy" id="5807"/>
    <lineage>
        <taxon>Eukaryota</taxon>
        <taxon>Sar</taxon>
        <taxon>Alveolata</taxon>
        <taxon>Apicomplexa</taxon>
        <taxon>Conoidasida</taxon>
        <taxon>Coccidia</taxon>
        <taxon>Eucoccidiorida</taxon>
        <taxon>Eimeriorina</taxon>
        <taxon>Cryptosporidiidae</taxon>
        <taxon>Cryptosporidium</taxon>
    </lineage>
</organism>
<feature type="compositionally biased region" description="Basic residues" evidence="3">
    <location>
        <begin position="304"/>
        <end position="318"/>
    </location>
</feature>
<feature type="non-terminal residue" evidence="5">
    <location>
        <position position="389"/>
    </location>
</feature>
<evidence type="ECO:0000256" key="2">
    <source>
        <dbReference type="ARBA" id="ARBA00022448"/>
    </source>
</evidence>